<name>Q1D1D3_MYXXD</name>
<feature type="region of interest" description="Disordered" evidence="1">
    <location>
        <begin position="22"/>
        <end position="52"/>
    </location>
</feature>
<dbReference type="AlphaFoldDB" id="Q1D1D3"/>
<evidence type="ECO:0000313" key="2">
    <source>
        <dbReference type="EMBL" id="ABF92723.1"/>
    </source>
</evidence>
<dbReference type="HOGENOM" id="CLU_2047164_0_0_7"/>
<evidence type="ECO:0000256" key="1">
    <source>
        <dbReference type="SAM" id="MobiDB-lite"/>
    </source>
</evidence>
<proteinExistence type="predicted"/>
<feature type="region of interest" description="Disordered" evidence="1">
    <location>
        <begin position="92"/>
        <end position="120"/>
    </location>
</feature>
<dbReference type="KEGG" id="mxa:MXAN_5393"/>
<sequence>MAPRWSGEGAPAFLAPQVCHRPSDAPVRWTGRAAPPERRGHRATALPPGGAGFDTRLAKIVGTILPGLPAQDLDSQMFLHDGPEKERFLADPLITHESCPRAPPRRSSPPSKRSRGGSRT</sequence>
<evidence type="ECO:0000313" key="3">
    <source>
        <dbReference type="Proteomes" id="UP000002402"/>
    </source>
</evidence>
<dbReference type="Proteomes" id="UP000002402">
    <property type="component" value="Chromosome"/>
</dbReference>
<accession>Q1D1D3</accession>
<keyword evidence="3" id="KW-1185">Reference proteome</keyword>
<dbReference type="EMBL" id="CP000113">
    <property type="protein sequence ID" value="ABF92723.1"/>
    <property type="molecule type" value="Genomic_DNA"/>
</dbReference>
<dbReference type="EnsemblBacteria" id="ABF92723">
    <property type="protein sequence ID" value="ABF92723"/>
    <property type="gene ID" value="MXAN_5393"/>
</dbReference>
<reference evidence="2 3" key="1">
    <citation type="journal article" date="2006" name="Proc. Natl. Acad. Sci. U.S.A.">
        <title>Evolution of sensory complexity recorded in a myxobacterial genome.</title>
        <authorList>
            <person name="Goldman B.S."/>
            <person name="Nierman W.C."/>
            <person name="Kaiser D."/>
            <person name="Slater S.C."/>
            <person name="Durkin A.S."/>
            <person name="Eisen J.A."/>
            <person name="Ronning C.M."/>
            <person name="Barbazuk W.B."/>
            <person name="Blanchard M."/>
            <person name="Field C."/>
            <person name="Halling C."/>
            <person name="Hinkle G."/>
            <person name="Iartchuk O."/>
            <person name="Kim H.S."/>
            <person name="Mackenzie C."/>
            <person name="Madupu R."/>
            <person name="Miller N."/>
            <person name="Shvartsbeyn A."/>
            <person name="Sullivan S.A."/>
            <person name="Vaudin M."/>
            <person name="Wiegand R."/>
            <person name="Kaplan H.B."/>
        </authorList>
    </citation>
    <scope>NUCLEOTIDE SEQUENCE [LARGE SCALE GENOMIC DNA]</scope>
    <source>
        <strain evidence="3">DK1622</strain>
    </source>
</reference>
<protein>
    <submittedName>
        <fullName evidence="2">Conserved domain protein</fullName>
    </submittedName>
</protein>
<organism evidence="2 3">
    <name type="scientific">Myxococcus xanthus (strain DK1622)</name>
    <dbReference type="NCBI Taxonomy" id="246197"/>
    <lineage>
        <taxon>Bacteria</taxon>
        <taxon>Pseudomonadati</taxon>
        <taxon>Myxococcota</taxon>
        <taxon>Myxococcia</taxon>
        <taxon>Myxococcales</taxon>
        <taxon>Cystobacterineae</taxon>
        <taxon>Myxococcaceae</taxon>
        <taxon>Myxococcus</taxon>
    </lineage>
</organism>
<gene>
    <name evidence="2" type="ordered locus">MXAN_5393</name>
</gene>